<reference evidence="3" key="1">
    <citation type="submission" date="2016-10" db="EMBL/GenBank/DDBJ databases">
        <authorList>
            <person name="Varghese N."/>
            <person name="Submissions S."/>
        </authorList>
    </citation>
    <scope>NUCLEOTIDE SEQUENCE [LARGE SCALE GENOMIC DNA]</scope>
    <source>
        <strain evidence="3">BL9</strain>
    </source>
</reference>
<dbReference type="STRING" id="582692.SAMN05720606_105158"/>
<name>A0A1G5G8N8_9BACL</name>
<protein>
    <recommendedName>
        <fullName evidence="4">S-layer homology domain-containing protein</fullName>
    </recommendedName>
</protein>
<gene>
    <name evidence="2" type="ORF">SAMN05720606_105158</name>
</gene>
<accession>A0A1G5G8N8</accession>
<feature type="chain" id="PRO_5038987799" description="S-layer homology domain-containing protein" evidence="1">
    <location>
        <begin position="23"/>
        <end position="2272"/>
    </location>
</feature>
<dbReference type="EMBL" id="FMVM01000005">
    <property type="protein sequence ID" value="SCY47834.1"/>
    <property type="molecule type" value="Genomic_DNA"/>
</dbReference>
<sequence>MKKILSLMLVISLLASVAPVYANVPTEYTYVFGVKTGGNENGGTDDDVHMGVSTYEPGIASDHYRAIGAATAWSDVQHTFKLQNIPPWRMNELVFWLVGSDDWYGDSVVLWLPTINGGINPTQAKTIKLNTWTKDQGRLYRDISDVTKRKFTAMGNVDVGGGEFYLDTNSSGSERVEWDKKVRDQYGEYDIMQYEDTPVINYTVSDDAVGRDWLTFEEPTKTNNFKLDIDRKKLHDAMVAQNKAEISLTYRVGLLAQSTNAESLGGTFAHKTSGNPEVKTYLTTKIGQADYYYKDVTYTFYRSIYDLGNENISETATFSHATDNRYLNRKLTDVNITVDALSIHRKTMTKEIKEELITNFQATPVLYLGNSTTTPLTNLTMTKLLGEDGKPNGTLQFTGKVPMDVSEVESEGIRLQLNDVSTFLTKKGVKQPYYLERPTPESNSAQSFYFSTHKVDTKTPTIRITDENGQDLTGQNSIQNNVKKVHQFYMVASETLYPEGNVAHTIDNQNYLAYELYKKNGDVYEPTTTRITNFDGLGSATKVTAPISTEVLKGVSTNLSPIDPTEGEFKLRLYGWDKANNSLGGDAGYSEIEHIKLDNQAPRVTVHESVKPQDAQSRKRNDYRFEMEDYQQSNGGWSRTYYTFMNGTDSPPNTPVDDIKLGSEEISSVQGKWAFVDSKGESSTAVLSVPKGDSFDGTLYYFTVDSLGNDSRNEKASKYYTKTVQIFNGSVADTLITKDTGSPNTHFDIKFDVSNSNIETSYRWVSHPRNGTSFTQNFTVYDASDDVGAAEKRNSSGTEVLMDGKYILEYRVKDKRSGNSLEFTREFTYDNKAPEISYIVGNQLDHFKSTHQFRVKVTDASGIASASYYLAKPETETKIENTQNHPLTLTANSEGVFEVDQTLTMTGLPSGAYSIVVVATDVLGKESKKISPYFGMRSGPATIESLAHAQAKTLNGMGATNDGTYKVDVELYEPHAAWTSESATKYQNPVYYATIDGMPTDQGVLVPTFTESNNSGGKFAFTLDTPVALKEGINTIYLQFGLLNHPADERPEFLTETRPVKILYDSQAPTFELPDYSTIQPTNSSVTARIVANDVGTGISKLTVEPKDQDKITVSPYTNGAFTVTVSENVTTNLILSDELGNQVLVPISVSNIDKAAPNAIASSEMVTNGARQDGRITVDVSDKSDTTVSFALIKDPSASHILTEEDYELFNSSKSVKMQSSQPVVNGEGNKQTTYTIDLKGLSGNYAIGIKAADNSGNITEKVFVDSSVNLVDAEASIVSVNANPQITKTTSTVNVTFNVPVTIMPNAPNEGDKVNEMARSNQLYTGLLTTSVEYAIDHDLVIQNNNEISLYVQDEAGRDRVLKFTPTVEFIQGFEITGNVEKNGAPIQNGGFISYTESDKLTYVIDPNPKYSGQFFFVENAVLSGLELNTELSVVDPSFTEVEGRTAYSKLVFEALRDGKTTKSAYFEVYTTEGVEADRMEDAYVAISVVDETAAVTDVVYSTTEPTNQIVNAVLSISDPESGIMKLERSYDGINFEQIDSIASHTERFEQNATVYFKVTNKAGIETTVPVTISNIDTTPIAEDVHYRVEYTYENYLGNWVPIEDGKAYRRVMATVKPISGQKTLSMTNNNASFSRILTEDVNSFTFEFRDQAGNTNSRTVSYKLFDNTIGQTSYVLSNTAKTNQNIHATITLTDDSGEISFAEVKKDDVVYPFKGEPLENEYVVELDSSGIYYVTAYDYAGNKWVTPITVSNINKVAPVATARAYSTLPTEITTQSVNVELTQFSKDIKTIRVTGVEPVGSLTYRDIVHIPGTKAVRLRKNGTVTMSFVDDYGNEGHDIITVSNIVSSPPQVTATATLAKDKLSVDVSFDQIRDSDGVPLDIFRNMKDLTVSYKGYEYALSTAVENEDGDEVSYKDTVINVKTNGEHVFQVRDKTGLTQKILLTIEGIEVGAPKIKEIHWSYKYLVKNEAGKWVEQDYQNKITVGVDTSGKEEGYVVGTDKNPITNQDVTVTVTTDKDTKSVGGKDVWELDKSMNYSNNGLYVFNLQGRTGEQASYGVDVGLIDKTAPELTLENGEELIFIEGMTPQKDASIAYNKSKLLDFKAWDMVANKKVDLTDKVTINYDVGGRVFNPDNISANEFNRSNPYYIDYTVRDDAGNQTTIRRTVRLVGLYDTIALVNGVMPDSSNVATVIGNKVEISLKNFAGVSYARYEKGSLTQGQMKTKGTVLREKNGVYTIDNVSNGWYTIYIQTDKRDYFNISVYVSNKGGK</sequence>
<evidence type="ECO:0000256" key="1">
    <source>
        <dbReference type="SAM" id="SignalP"/>
    </source>
</evidence>
<dbReference type="Proteomes" id="UP000198538">
    <property type="component" value="Unassembled WGS sequence"/>
</dbReference>
<evidence type="ECO:0000313" key="3">
    <source>
        <dbReference type="Proteomes" id="UP000198538"/>
    </source>
</evidence>
<evidence type="ECO:0000313" key="2">
    <source>
        <dbReference type="EMBL" id="SCY47834.1"/>
    </source>
</evidence>
<proteinExistence type="predicted"/>
<dbReference type="RefSeq" id="WP_090918199.1">
    <property type="nucleotide sequence ID" value="NZ_FMVM01000005.1"/>
</dbReference>
<organism evidence="2 3">
    <name type="scientific">Paenibacillus polysaccharolyticus</name>
    <dbReference type="NCBI Taxonomy" id="582692"/>
    <lineage>
        <taxon>Bacteria</taxon>
        <taxon>Bacillati</taxon>
        <taxon>Bacillota</taxon>
        <taxon>Bacilli</taxon>
        <taxon>Bacillales</taxon>
        <taxon>Paenibacillaceae</taxon>
        <taxon>Paenibacillus</taxon>
    </lineage>
</organism>
<keyword evidence="3" id="KW-1185">Reference proteome</keyword>
<feature type="signal peptide" evidence="1">
    <location>
        <begin position="1"/>
        <end position="22"/>
    </location>
</feature>
<evidence type="ECO:0008006" key="4">
    <source>
        <dbReference type="Google" id="ProtNLM"/>
    </source>
</evidence>
<keyword evidence="1" id="KW-0732">Signal</keyword>